<proteinExistence type="inferred from homology"/>
<dbReference type="EMBL" id="SHMB01000002">
    <property type="protein sequence ID" value="TAA31409.1"/>
    <property type="molecule type" value="Genomic_DNA"/>
</dbReference>
<dbReference type="InterPro" id="IPR051911">
    <property type="entry name" value="SDR_oxidoreductase"/>
</dbReference>
<comment type="similarity">
    <text evidence="1 3">Belongs to the short-chain dehydrogenases/reductases (SDR) family.</text>
</comment>
<protein>
    <submittedName>
        <fullName evidence="4">SDR family NAD(P)-dependent oxidoreductase</fullName>
    </submittedName>
</protein>
<dbReference type="PANTHER" id="PTHR43976">
    <property type="entry name" value="SHORT CHAIN DEHYDROGENASE"/>
    <property type="match status" value="1"/>
</dbReference>
<dbReference type="Proteomes" id="UP000291286">
    <property type="component" value="Unassembled WGS sequence"/>
</dbReference>
<sequence>MSSHDTNTSTAPQVWLITGAGSGLGRALVDAVLARGHCVAGTVRRPADAQALEALAPGRVMALRLDVTDTEGVRTVVAAVEARFGRIDVLVNNAGYGLVAGVEEASLDEARAQFEVNVLGALAMMQAVLPAMRRRHAGTLVNITSVSGLVGWPSLGIYSGSKFALEGISETLAQEVAGLGIRVMMVEPGGLRTDFAGRSRVRATQVIADPGYLDGALGACKRTLDEHAGHERGDPARAAAAICQAVEAEAPPLRLLLGADALGYVLGKQADQQAELARWLALTTSTDHVP</sequence>
<dbReference type="PRINTS" id="PR00080">
    <property type="entry name" value="SDRFAMILY"/>
</dbReference>
<dbReference type="InterPro" id="IPR020904">
    <property type="entry name" value="Sc_DH/Rdtase_CS"/>
</dbReference>
<dbReference type="GO" id="GO:0016491">
    <property type="term" value="F:oxidoreductase activity"/>
    <property type="evidence" value="ECO:0007669"/>
    <property type="project" value="UniProtKB-KW"/>
</dbReference>
<dbReference type="AlphaFoldDB" id="A0A4Q8LLI4"/>
<evidence type="ECO:0000256" key="2">
    <source>
        <dbReference type="ARBA" id="ARBA00023002"/>
    </source>
</evidence>
<dbReference type="PANTHER" id="PTHR43976:SF16">
    <property type="entry name" value="SHORT-CHAIN DEHYDROGENASE_REDUCTASE FAMILY PROTEIN"/>
    <property type="match status" value="1"/>
</dbReference>
<comment type="caution">
    <text evidence="4">The sequence shown here is derived from an EMBL/GenBank/DDBJ whole genome shotgun (WGS) entry which is preliminary data.</text>
</comment>
<evidence type="ECO:0000256" key="3">
    <source>
        <dbReference type="RuleBase" id="RU000363"/>
    </source>
</evidence>
<dbReference type="InterPro" id="IPR036291">
    <property type="entry name" value="NAD(P)-bd_dom_sf"/>
</dbReference>
<accession>A0A4Q8LLI4</accession>
<name>A0A4Q8LLI4_9GAMM</name>
<dbReference type="Pfam" id="PF00106">
    <property type="entry name" value="adh_short"/>
    <property type="match status" value="1"/>
</dbReference>
<dbReference type="PRINTS" id="PR00081">
    <property type="entry name" value="GDHRDH"/>
</dbReference>
<reference evidence="4 5" key="1">
    <citation type="submission" date="2019-02" db="EMBL/GenBank/DDBJ databases">
        <title>WGS of Pseudoxanthomonas species novum from clinical isolates.</title>
        <authorList>
            <person name="Bernier A.-M."/>
            <person name="Bernard K."/>
            <person name="Vachon A."/>
        </authorList>
    </citation>
    <scope>NUCLEOTIDE SEQUENCE [LARGE SCALE GENOMIC DNA]</scope>
    <source>
        <strain evidence="4 5">NML171202</strain>
    </source>
</reference>
<organism evidence="4 5">
    <name type="scientific">Pseudoxanthomonas winnipegensis</name>
    <dbReference type="NCBI Taxonomy" id="2480810"/>
    <lineage>
        <taxon>Bacteria</taxon>
        <taxon>Pseudomonadati</taxon>
        <taxon>Pseudomonadota</taxon>
        <taxon>Gammaproteobacteria</taxon>
        <taxon>Lysobacterales</taxon>
        <taxon>Lysobacteraceae</taxon>
        <taxon>Pseudoxanthomonas</taxon>
    </lineage>
</organism>
<keyword evidence="2" id="KW-0560">Oxidoreductase</keyword>
<dbReference type="CDD" id="cd05374">
    <property type="entry name" value="17beta-HSD-like_SDR_c"/>
    <property type="match status" value="1"/>
</dbReference>
<gene>
    <name evidence="4" type="ORF">EA661_07525</name>
</gene>
<dbReference type="Gene3D" id="3.40.50.720">
    <property type="entry name" value="NAD(P)-binding Rossmann-like Domain"/>
    <property type="match status" value="1"/>
</dbReference>
<dbReference type="InterPro" id="IPR002347">
    <property type="entry name" value="SDR_fam"/>
</dbReference>
<dbReference type="RefSeq" id="WP_130517288.1">
    <property type="nucleotide sequence ID" value="NZ_SHMA01000003.1"/>
</dbReference>
<evidence type="ECO:0000313" key="5">
    <source>
        <dbReference type="Proteomes" id="UP000291286"/>
    </source>
</evidence>
<evidence type="ECO:0000313" key="4">
    <source>
        <dbReference type="EMBL" id="TAA31409.1"/>
    </source>
</evidence>
<dbReference type="NCBIfam" id="NF004824">
    <property type="entry name" value="PRK06180.1"/>
    <property type="match status" value="1"/>
</dbReference>
<dbReference type="PROSITE" id="PS00061">
    <property type="entry name" value="ADH_SHORT"/>
    <property type="match status" value="1"/>
</dbReference>
<evidence type="ECO:0000256" key="1">
    <source>
        <dbReference type="ARBA" id="ARBA00006484"/>
    </source>
</evidence>
<dbReference type="SUPFAM" id="SSF51735">
    <property type="entry name" value="NAD(P)-binding Rossmann-fold domains"/>
    <property type="match status" value="1"/>
</dbReference>